<dbReference type="InterPro" id="IPR046405">
    <property type="entry name" value="IngK"/>
</dbReference>
<dbReference type="InterPro" id="IPR011611">
    <property type="entry name" value="PfkB_dom"/>
</dbReference>
<dbReference type="Pfam" id="PF00294">
    <property type="entry name" value="PfkB"/>
    <property type="match status" value="1"/>
</dbReference>
<reference evidence="7" key="1">
    <citation type="journal article" date="2019" name="Int. J. Syst. Evol. Microbiol.">
        <title>The Global Catalogue of Microorganisms (GCM) 10K type strain sequencing project: providing services to taxonomists for standard genome sequencing and annotation.</title>
        <authorList>
            <consortium name="The Broad Institute Genomics Platform"/>
            <consortium name="The Broad Institute Genome Sequencing Center for Infectious Disease"/>
            <person name="Wu L."/>
            <person name="Ma J."/>
        </authorList>
    </citation>
    <scope>NUCLEOTIDE SEQUENCE [LARGE SCALE GENOMIC DNA]</scope>
    <source>
        <strain evidence="7">JCM 32226</strain>
    </source>
</reference>
<comment type="cofactor">
    <cofactor evidence="4">
        <name>Mg(2+)</name>
        <dbReference type="ChEBI" id="CHEBI:18420"/>
    </cofactor>
</comment>
<evidence type="ECO:0000256" key="4">
    <source>
        <dbReference type="HAMAP-Rule" id="MF_02246"/>
    </source>
</evidence>
<comment type="function">
    <text evidence="4">Catalyzes the phosphorylation of guanosine and inosine to GMP and IMP, respectively.</text>
</comment>
<dbReference type="EMBL" id="BAABFC010000001">
    <property type="protein sequence ID" value="GAA4492682.1"/>
    <property type="molecule type" value="Genomic_DNA"/>
</dbReference>
<evidence type="ECO:0000313" key="6">
    <source>
        <dbReference type="EMBL" id="GAA4492682.1"/>
    </source>
</evidence>
<dbReference type="GO" id="GO:0016301">
    <property type="term" value="F:kinase activity"/>
    <property type="evidence" value="ECO:0007669"/>
    <property type="project" value="UniProtKB-KW"/>
</dbReference>
<evidence type="ECO:0000313" key="7">
    <source>
        <dbReference type="Proteomes" id="UP001501321"/>
    </source>
</evidence>
<protein>
    <recommendedName>
        <fullName evidence="4">Guanosine-inosine kinase</fullName>
        <ecNumber evidence="4">2.7.1.73</ecNumber>
    </recommendedName>
</protein>
<comment type="similarity">
    <text evidence="1 4">Belongs to the carbohydrate kinase PfkB family.</text>
</comment>
<keyword evidence="4" id="KW-0067">ATP-binding</keyword>
<dbReference type="NCBIfam" id="NF011655">
    <property type="entry name" value="PRK15074.1"/>
    <property type="match status" value="1"/>
</dbReference>
<dbReference type="InterPro" id="IPR052700">
    <property type="entry name" value="Carb_kinase_PfkB-like"/>
</dbReference>
<comment type="caution">
    <text evidence="6">The sequence shown here is derived from an EMBL/GenBank/DDBJ whole genome shotgun (WGS) entry which is preliminary data.</text>
</comment>
<dbReference type="SUPFAM" id="SSF53613">
    <property type="entry name" value="Ribokinase-like"/>
    <property type="match status" value="1"/>
</dbReference>
<dbReference type="HAMAP" id="MF_02246">
    <property type="entry name" value="Gua_Ino_kinase"/>
    <property type="match status" value="1"/>
</dbReference>
<dbReference type="PANTHER" id="PTHR43320:SF3">
    <property type="entry name" value="CARBOHYDRATE KINASE PFKB DOMAIN-CONTAINING PROTEIN"/>
    <property type="match status" value="1"/>
</dbReference>
<feature type="binding site" evidence="4">
    <location>
        <begin position="294"/>
        <end position="299"/>
    </location>
    <ligand>
        <name>ATP</name>
        <dbReference type="ChEBI" id="CHEBI:30616"/>
    </ligand>
</feature>
<evidence type="ECO:0000256" key="3">
    <source>
        <dbReference type="ARBA" id="ARBA00022777"/>
    </source>
</evidence>
<accession>A0ABP8PTQ6</accession>
<gene>
    <name evidence="4" type="primary">gsk</name>
    <name evidence="6" type="ORF">GCM10023095_01580</name>
</gene>
<keyword evidence="4" id="KW-0460">Magnesium</keyword>
<evidence type="ECO:0000256" key="2">
    <source>
        <dbReference type="ARBA" id="ARBA00022679"/>
    </source>
</evidence>
<sequence length="444" mass="48277">MRAPSLNPVSQMKFPGQRKSKHYFPVDRRDPMIQPLASPEGQPPYVVGIDQTLVDIEAHVDDAFLARYGLSKGHSLLVSDDTAEAIYQAILAGQLVESEFAGGTVANTLHNYSVLSDSRSILLGVMSEQIGVGSYAYRYLCSTSSRVDLNHLQPVQGPIGRCFTFVTQDGDRSFGISPGAMNRLSHQYIPESVINGAAALVISAYLVRGEEGDTMKASAMKAVSLAKAAGVPVVLTLGTRHVIEADPAWWQAFIAEYVTVLAMNEEEGAVLTGQQDPLAAAAKALEWADLVLCTAGPLGLFMAGYTDEAFKRETSHPLLPGCIPEFNRFEFSRPMRRTDCQAPLAVFSHISPYMGGPHKIKNTNGAGDGALSAVLHDMAANCFHRTSVPNSAKHVAPFLSYSSFAQLCKYANRVSYEVLCQSSPRLSRGLPEREDSLEEAYWER</sequence>
<dbReference type="PANTHER" id="PTHR43320">
    <property type="entry name" value="SUGAR KINASE"/>
    <property type="match status" value="1"/>
</dbReference>
<keyword evidence="4" id="KW-0660">Purine salvage</keyword>
<feature type="binding site" evidence="4">
    <location>
        <begin position="50"/>
        <end position="55"/>
    </location>
    <ligand>
        <name>GMP</name>
        <dbReference type="ChEBI" id="CHEBI:58115"/>
    </ligand>
</feature>
<feature type="domain" description="Carbohydrate kinase PfkB" evidence="5">
    <location>
        <begin position="100"/>
        <end position="303"/>
    </location>
</feature>
<name>A0ABP8PTQ6_9GAMM</name>
<keyword evidence="4" id="KW-0547">Nucleotide-binding</keyword>
<feature type="binding site" evidence="4">
    <location>
        <begin position="103"/>
        <end position="107"/>
    </location>
    <ligand>
        <name>GMP</name>
        <dbReference type="ChEBI" id="CHEBI:58115"/>
    </ligand>
</feature>
<comment type="pathway">
    <text evidence="4">Purine metabolism; IMP biosynthesis via salvage pathway; IMP from inosine: step 1/1.</text>
</comment>
<feature type="binding site" evidence="4">
    <location>
        <position position="367"/>
    </location>
    <ligand>
        <name>ATP</name>
        <dbReference type="ChEBI" id="CHEBI:30616"/>
    </ligand>
</feature>
<feature type="binding site" evidence="4">
    <location>
        <position position="412"/>
    </location>
    <ligand>
        <name>ATP</name>
        <dbReference type="ChEBI" id="CHEBI:30616"/>
    </ligand>
</feature>
<evidence type="ECO:0000256" key="1">
    <source>
        <dbReference type="ARBA" id="ARBA00010688"/>
    </source>
</evidence>
<keyword evidence="2 4" id="KW-0808">Transferase</keyword>
<comment type="catalytic activity">
    <reaction evidence="4">
        <text>guanosine + ATP = GMP + ADP + H(+)</text>
        <dbReference type="Rhea" id="RHEA:27710"/>
        <dbReference type="ChEBI" id="CHEBI:15378"/>
        <dbReference type="ChEBI" id="CHEBI:16750"/>
        <dbReference type="ChEBI" id="CHEBI:30616"/>
        <dbReference type="ChEBI" id="CHEBI:58115"/>
        <dbReference type="ChEBI" id="CHEBI:456216"/>
        <dbReference type="EC" id="2.7.1.73"/>
    </reaction>
</comment>
<dbReference type="Proteomes" id="UP001501321">
    <property type="component" value="Unassembled WGS sequence"/>
</dbReference>
<keyword evidence="7" id="KW-1185">Reference proteome</keyword>
<comment type="catalytic activity">
    <reaction evidence="4">
        <text>inosine + ATP = IMP + ADP + H(+)</text>
        <dbReference type="Rhea" id="RHEA:21140"/>
        <dbReference type="ChEBI" id="CHEBI:15378"/>
        <dbReference type="ChEBI" id="CHEBI:17596"/>
        <dbReference type="ChEBI" id="CHEBI:30616"/>
        <dbReference type="ChEBI" id="CHEBI:58053"/>
        <dbReference type="ChEBI" id="CHEBI:456216"/>
        <dbReference type="EC" id="2.7.1.73"/>
    </reaction>
</comment>
<organism evidence="6 7">
    <name type="scientific">Pseudaeromonas paramecii</name>
    <dbReference type="NCBI Taxonomy" id="2138166"/>
    <lineage>
        <taxon>Bacteria</taxon>
        <taxon>Pseudomonadati</taxon>
        <taxon>Pseudomonadota</taxon>
        <taxon>Gammaproteobacteria</taxon>
        <taxon>Aeromonadales</taxon>
        <taxon>Aeromonadaceae</taxon>
        <taxon>Pseudaeromonas</taxon>
    </lineage>
</organism>
<dbReference type="EC" id="2.7.1.73" evidence="4"/>
<dbReference type="Gene3D" id="3.40.1190.20">
    <property type="match status" value="1"/>
</dbReference>
<evidence type="ECO:0000259" key="5">
    <source>
        <dbReference type="Pfam" id="PF00294"/>
    </source>
</evidence>
<keyword evidence="3 4" id="KW-0418">Kinase</keyword>
<comment type="pathway">
    <text evidence="4">Purine metabolism; GMP biosynthesis via salvage pathway.</text>
</comment>
<dbReference type="InterPro" id="IPR029056">
    <property type="entry name" value="Ribokinase-like"/>
</dbReference>
<proteinExistence type="inferred from homology"/>
<feature type="binding site" evidence="4">
    <location>
        <position position="208"/>
    </location>
    <ligand>
        <name>GMP</name>
        <dbReference type="ChEBI" id="CHEBI:58115"/>
    </ligand>
</feature>